<dbReference type="RefSeq" id="XP_038971167.1">
    <property type="nucleotide sequence ID" value="XM_039115239.1"/>
</dbReference>
<dbReference type="InterPro" id="IPR008972">
    <property type="entry name" value="Cupredoxin"/>
</dbReference>
<gene>
    <name evidence="15" type="primary">LOC120104319</name>
</gene>
<dbReference type="GO" id="GO:0005886">
    <property type="term" value="C:plasma membrane"/>
    <property type="evidence" value="ECO:0007669"/>
    <property type="project" value="TreeGrafter"/>
</dbReference>
<evidence type="ECO:0000256" key="12">
    <source>
        <dbReference type="SAM" id="SignalP"/>
    </source>
</evidence>
<organism evidence="14 15">
    <name type="scientific">Phoenix dactylifera</name>
    <name type="common">Date palm</name>
    <dbReference type="NCBI Taxonomy" id="42345"/>
    <lineage>
        <taxon>Eukaryota</taxon>
        <taxon>Viridiplantae</taxon>
        <taxon>Streptophyta</taxon>
        <taxon>Embryophyta</taxon>
        <taxon>Tracheophyta</taxon>
        <taxon>Spermatophyta</taxon>
        <taxon>Magnoliopsida</taxon>
        <taxon>Liliopsida</taxon>
        <taxon>Arecaceae</taxon>
        <taxon>Coryphoideae</taxon>
        <taxon>Phoeniceae</taxon>
        <taxon>Phoenix</taxon>
    </lineage>
</organism>
<protein>
    <submittedName>
        <fullName evidence="15">Blue copper protein 1a-like</fullName>
    </submittedName>
</protein>
<dbReference type="KEGG" id="pda:120104319"/>
<keyword evidence="3" id="KW-0812">Transmembrane</keyword>
<dbReference type="FunFam" id="2.60.40.420:FF:000067">
    <property type="entry name" value="Cupredoxin superfamily protein"/>
    <property type="match status" value="1"/>
</dbReference>
<comment type="subcellular location">
    <subcellularLocation>
        <location evidence="1">Membrane</location>
        <topology evidence="1">Single-pass type I membrane protein</topology>
    </subcellularLocation>
</comment>
<keyword evidence="4" id="KW-0479">Metal-binding</keyword>
<dbReference type="GO" id="GO:0046872">
    <property type="term" value="F:metal ion binding"/>
    <property type="evidence" value="ECO:0007669"/>
    <property type="project" value="UniProtKB-KW"/>
</dbReference>
<dbReference type="OrthoDB" id="687943at2759"/>
<dbReference type="GO" id="GO:0009055">
    <property type="term" value="F:electron transfer activity"/>
    <property type="evidence" value="ECO:0007669"/>
    <property type="project" value="InterPro"/>
</dbReference>
<keyword evidence="7" id="KW-1133">Transmembrane helix</keyword>
<dbReference type="SUPFAM" id="SSF49503">
    <property type="entry name" value="Cupredoxins"/>
    <property type="match status" value="1"/>
</dbReference>
<dbReference type="InterPro" id="IPR039391">
    <property type="entry name" value="Phytocyanin-like"/>
</dbReference>
<evidence type="ECO:0000256" key="5">
    <source>
        <dbReference type="ARBA" id="ARBA00022729"/>
    </source>
</evidence>
<dbReference type="Gene3D" id="2.60.40.420">
    <property type="entry name" value="Cupredoxins - blue copper proteins"/>
    <property type="match status" value="1"/>
</dbReference>
<dbReference type="Proteomes" id="UP000228380">
    <property type="component" value="Chromosome 17"/>
</dbReference>
<reference evidence="14" key="1">
    <citation type="journal article" date="2019" name="Nat. Commun.">
        <title>Genome-wide association mapping of date palm fruit traits.</title>
        <authorList>
            <person name="Hazzouri K.M."/>
            <person name="Gros-Balthazard M."/>
            <person name="Flowers J.M."/>
            <person name="Copetti D."/>
            <person name="Lemansour A."/>
            <person name="Lebrun M."/>
            <person name="Masmoudi K."/>
            <person name="Ferrand S."/>
            <person name="Dhar M.I."/>
            <person name="Fresquez Z.A."/>
            <person name="Rosas U."/>
            <person name="Zhang J."/>
            <person name="Talag J."/>
            <person name="Lee S."/>
            <person name="Kudrna D."/>
            <person name="Powell R.F."/>
            <person name="Leitch I.J."/>
            <person name="Krueger R.R."/>
            <person name="Wing R.A."/>
            <person name="Amiri K.M.A."/>
            <person name="Purugganan M.D."/>
        </authorList>
    </citation>
    <scope>NUCLEOTIDE SEQUENCE [LARGE SCALE GENOMIC DNA]</scope>
    <source>
        <strain evidence="14">cv. Khalas</strain>
    </source>
</reference>
<evidence type="ECO:0000256" key="6">
    <source>
        <dbReference type="ARBA" id="ARBA00022982"/>
    </source>
</evidence>
<evidence type="ECO:0000256" key="8">
    <source>
        <dbReference type="ARBA" id="ARBA00023008"/>
    </source>
</evidence>
<evidence type="ECO:0000256" key="3">
    <source>
        <dbReference type="ARBA" id="ARBA00022692"/>
    </source>
</evidence>
<keyword evidence="2" id="KW-0813">Transport</keyword>
<evidence type="ECO:0000256" key="11">
    <source>
        <dbReference type="ARBA" id="ARBA00023180"/>
    </source>
</evidence>
<accession>A0A8B8ZCY7</accession>
<keyword evidence="10" id="KW-1015">Disulfide bond</keyword>
<evidence type="ECO:0000259" key="13">
    <source>
        <dbReference type="PROSITE" id="PS51485"/>
    </source>
</evidence>
<evidence type="ECO:0000256" key="10">
    <source>
        <dbReference type="ARBA" id="ARBA00023157"/>
    </source>
</evidence>
<dbReference type="GeneID" id="120104319"/>
<dbReference type="PROSITE" id="PS51485">
    <property type="entry name" value="PHYTOCYANIN"/>
    <property type="match status" value="1"/>
</dbReference>
<dbReference type="CDD" id="cd04216">
    <property type="entry name" value="Phytocyanin"/>
    <property type="match status" value="1"/>
</dbReference>
<dbReference type="GO" id="GO:0009610">
    <property type="term" value="P:response to symbiotic fungus"/>
    <property type="evidence" value="ECO:0007669"/>
    <property type="project" value="UniProtKB-ARBA"/>
</dbReference>
<sequence>MARKQMLAVLVVAAVSMATLPAMARATEYVVGDDQGWDLGVNYTDWVQGKMFVVGDSLVFRYSPDNHNVLGVTGPAFRACNKTSPLKTLQSGNDTIPLSSPGRRWYICGKANHCESGQKFVITVLSSLQPPATPPAPTPPAPTPPVPGSSNKIIIPEYQSLMVATVAVLMTFII</sequence>
<evidence type="ECO:0000256" key="2">
    <source>
        <dbReference type="ARBA" id="ARBA00022448"/>
    </source>
</evidence>
<evidence type="ECO:0000313" key="15">
    <source>
        <dbReference type="RefSeq" id="XP_038971167.1"/>
    </source>
</evidence>
<dbReference type="PANTHER" id="PTHR33021:SF408">
    <property type="entry name" value="PHYTOCYANIN DOMAIN-CONTAINING PROTEIN"/>
    <property type="match status" value="1"/>
</dbReference>
<dbReference type="AlphaFoldDB" id="A0A8B8ZCY7"/>
<feature type="chain" id="PRO_5034837043" evidence="12">
    <location>
        <begin position="27"/>
        <end position="174"/>
    </location>
</feature>
<dbReference type="Pfam" id="PF02298">
    <property type="entry name" value="Cu_bind_like"/>
    <property type="match status" value="1"/>
</dbReference>
<dbReference type="PANTHER" id="PTHR33021">
    <property type="entry name" value="BLUE COPPER PROTEIN"/>
    <property type="match status" value="1"/>
</dbReference>
<evidence type="ECO:0000256" key="9">
    <source>
        <dbReference type="ARBA" id="ARBA00023136"/>
    </source>
</evidence>
<feature type="signal peptide" evidence="12">
    <location>
        <begin position="1"/>
        <end position="26"/>
    </location>
</feature>
<evidence type="ECO:0000256" key="7">
    <source>
        <dbReference type="ARBA" id="ARBA00022989"/>
    </source>
</evidence>
<keyword evidence="9" id="KW-0472">Membrane</keyword>
<feature type="domain" description="Phytocyanin" evidence="13">
    <location>
        <begin position="27"/>
        <end position="126"/>
    </location>
</feature>
<evidence type="ECO:0000256" key="4">
    <source>
        <dbReference type="ARBA" id="ARBA00022723"/>
    </source>
</evidence>
<keyword evidence="6" id="KW-0249">Electron transport</keyword>
<keyword evidence="11" id="KW-0325">Glycoprotein</keyword>
<keyword evidence="14" id="KW-1185">Reference proteome</keyword>
<evidence type="ECO:0000313" key="14">
    <source>
        <dbReference type="Proteomes" id="UP000228380"/>
    </source>
</evidence>
<dbReference type="InterPro" id="IPR003245">
    <property type="entry name" value="Phytocyanin_dom"/>
</dbReference>
<proteinExistence type="predicted"/>
<keyword evidence="8" id="KW-0186">Copper</keyword>
<evidence type="ECO:0000256" key="1">
    <source>
        <dbReference type="ARBA" id="ARBA00004479"/>
    </source>
</evidence>
<keyword evidence="5 12" id="KW-0732">Signal</keyword>
<name>A0A8B8ZCY7_PHODC</name>
<reference evidence="15" key="2">
    <citation type="submission" date="2025-08" db="UniProtKB">
        <authorList>
            <consortium name="RefSeq"/>
        </authorList>
    </citation>
    <scope>IDENTIFICATION</scope>
    <source>
        <tissue evidence="15">Young leaves</tissue>
    </source>
</reference>